<feature type="transmembrane region" description="Helical" evidence="1">
    <location>
        <begin position="387"/>
        <end position="406"/>
    </location>
</feature>
<evidence type="ECO:0000313" key="2">
    <source>
        <dbReference type="EMBL" id="PWJ31990.1"/>
    </source>
</evidence>
<dbReference type="RefSeq" id="WP_109729365.1">
    <property type="nucleotide sequence ID" value="NZ_BAAACK010000007.1"/>
</dbReference>
<dbReference type="Proteomes" id="UP000245845">
    <property type="component" value="Unassembled WGS sequence"/>
</dbReference>
<keyword evidence="3" id="KW-1185">Reference proteome</keyword>
<feature type="transmembrane region" description="Helical" evidence="1">
    <location>
        <begin position="154"/>
        <end position="170"/>
    </location>
</feature>
<feature type="transmembrane region" description="Helical" evidence="1">
    <location>
        <begin position="16"/>
        <end position="36"/>
    </location>
</feature>
<dbReference type="AlphaFoldDB" id="A0A2Y9B7H5"/>
<accession>A0A2Y9B7H5</accession>
<sequence>MRAMKAGKKIHNIQRIDIMLIIALNAILLFFCLMHIKELNQIIVINDEFGYWSIASSLAGKNWSELISNTPFYSFGYSILLVPLYYLGIPSYTIYKAAILFNALIVVSGFAISIICGRRIFPMIDKKVIFIICFLINCYPNVLVQSQIAWTESLLNFLFWSAVLIVLSIAENPKLWKIIMFFVVLGYMYYVHQRTIGIVFSGALIIILLFILKKIPMKKMLWGIIVLIILFMIHIYVKGELKSWLWSNSGLSNMNDFSNQTSLLSAVFSKVGLSSIFYGFFGRVFYFLVTGGILWYCGISHIIVDVLHTLKSSIIKIVTPVVIMEIFVLLSFLATVAIGLTSVTQGFPRADAVVYGRYIENTIGPILLIGCGVVYQRRPSIKQILSYVLLIFLSSTITTHILQIMGDSTFVDLGSVGLASFFESAGGKEAVTKALEYALILNGSVCILLYSKREKIACLSVVALFLGSWLYTGNYTYTHTIKYMQTIKIEANEPIVDLLKKANVTEIYYIKDENLDPYCSNPKYLQYWIPDITIHVIDPIDIDSIPENSVWLCEKGSKNVQEWIKGAKILKESNELFVCTQMDSQVILVLKELGESFEKFLDLSMAESEIWDAKEADFLSNGESGFLVEPYKVKLSAGTYSAKFNMELIDSNGKKNMGKCSVTKNNGKETIAEIKIDDEFLMGENNQIQFSCMDSEDIEFNVELKKGVILKLNSISYEKIADNYAVGKDSVKDIQEVINNIQNIDSKQINYISNSKDLECDFSYLNELYSDINIKAISKEDLELVSNDAYIILERKNEDIFEYLDNYDCLIYNAFYILITAKDNGIAQVWKESNHEVYTDGFIDINMLKMRTDGTICSDNIVSLNQGTYEIDLDSTNVEGNAEIYADDKTANIDLHFNKDKVQISIRNNDQTISWKINSIGGKQPEIRIKRINKKYQFDLASDEGVIIDSGEEIEIPLLEGIDMGTYDFIFTVSNIISISDLEIELYKKVDTINDNLMNMIDKNQKKNEQGEVQLKYRYSVEKGGNRQIKCIIKNKSKKQITLENIQLVNID</sequence>
<reference evidence="2 3" key="1">
    <citation type="submission" date="2018-05" db="EMBL/GenBank/DDBJ databases">
        <title>The Hungate 1000. A catalogue of reference genomes from the rumen microbiome.</title>
        <authorList>
            <person name="Kelly W."/>
        </authorList>
    </citation>
    <scope>NUCLEOTIDE SEQUENCE [LARGE SCALE GENOMIC DNA]</scope>
    <source>
        <strain evidence="2 3">NLAE-zl-C242</strain>
    </source>
</reference>
<dbReference type="EMBL" id="QGDL01000001">
    <property type="protein sequence ID" value="PWJ31990.1"/>
    <property type="molecule type" value="Genomic_DNA"/>
</dbReference>
<feature type="transmembrane region" description="Helical" evidence="1">
    <location>
        <begin position="196"/>
        <end position="213"/>
    </location>
</feature>
<evidence type="ECO:0000256" key="1">
    <source>
        <dbReference type="SAM" id="Phobius"/>
    </source>
</evidence>
<keyword evidence="1" id="KW-1133">Transmembrane helix</keyword>
<feature type="transmembrane region" description="Helical" evidence="1">
    <location>
        <begin position="276"/>
        <end position="296"/>
    </location>
</feature>
<protein>
    <submittedName>
        <fullName evidence="2">Uncharacterized protein</fullName>
    </submittedName>
</protein>
<feature type="transmembrane region" description="Helical" evidence="1">
    <location>
        <begin position="457"/>
        <end position="477"/>
    </location>
</feature>
<name>A0A2Y9B7H5_9FIRM</name>
<feature type="transmembrane region" description="Helical" evidence="1">
    <location>
        <begin position="220"/>
        <end position="237"/>
    </location>
</feature>
<keyword evidence="1" id="KW-0472">Membrane</keyword>
<feature type="transmembrane region" description="Helical" evidence="1">
    <location>
        <begin position="317"/>
        <end position="338"/>
    </location>
</feature>
<evidence type="ECO:0000313" key="3">
    <source>
        <dbReference type="Proteomes" id="UP000245845"/>
    </source>
</evidence>
<feature type="transmembrane region" description="Helical" evidence="1">
    <location>
        <begin position="175"/>
        <end position="190"/>
    </location>
</feature>
<comment type="caution">
    <text evidence="2">The sequence shown here is derived from an EMBL/GenBank/DDBJ whole genome shotgun (WGS) entry which is preliminary data.</text>
</comment>
<gene>
    <name evidence="2" type="ORF">A8806_101277</name>
</gene>
<keyword evidence="1" id="KW-0812">Transmembrane</keyword>
<feature type="transmembrane region" description="Helical" evidence="1">
    <location>
        <begin position="434"/>
        <end position="450"/>
    </location>
</feature>
<proteinExistence type="predicted"/>
<feature type="transmembrane region" description="Helical" evidence="1">
    <location>
        <begin position="358"/>
        <end position="375"/>
    </location>
</feature>
<dbReference type="OrthoDB" id="1997548at2"/>
<feature type="transmembrane region" description="Helical" evidence="1">
    <location>
        <begin position="94"/>
        <end position="116"/>
    </location>
</feature>
<organism evidence="2 3">
    <name type="scientific">Faecalicatena orotica</name>
    <dbReference type="NCBI Taxonomy" id="1544"/>
    <lineage>
        <taxon>Bacteria</taxon>
        <taxon>Bacillati</taxon>
        <taxon>Bacillota</taxon>
        <taxon>Clostridia</taxon>
        <taxon>Lachnospirales</taxon>
        <taxon>Lachnospiraceae</taxon>
        <taxon>Faecalicatena</taxon>
    </lineage>
</organism>
<feature type="transmembrane region" description="Helical" evidence="1">
    <location>
        <begin position="72"/>
        <end position="88"/>
    </location>
</feature>